<keyword evidence="5" id="KW-0833">Ubl conjugation pathway</keyword>
<feature type="compositionally biased region" description="Acidic residues" evidence="7">
    <location>
        <begin position="724"/>
        <end position="740"/>
    </location>
</feature>
<feature type="region of interest" description="Disordered" evidence="7">
    <location>
        <begin position="703"/>
        <end position="740"/>
    </location>
</feature>
<dbReference type="Gene3D" id="3.30.720.50">
    <property type="match status" value="1"/>
</dbReference>
<feature type="compositionally biased region" description="Low complexity" evidence="7">
    <location>
        <begin position="259"/>
        <end position="270"/>
    </location>
</feature>
<sequence length="740" mass="80063">MAAGVQAAIEGQLEQMGFAGERVRTALERLGSKASVEEVLETLLSSNPGGAQAAVPQQPLAPGAVSAPEVIVVKEPSTSSDPSAAKKPSALMRGLSKNSQQVFDFVTSRHAGVSHAAVARLLLRAAAALRQGLLSEEQRGLLLNNLERGQVDLVHEIIAGVGVRSEPAMPLDVGEARWECSVCFAEQDEQGWRCPGSHRYCSGCMRRHAESTAFPRCPTVGCGYELAEADFRLLNVPRERLEAFRRAKLEGAVEALASSGSGAASSSGAAVAGGGRGRESGERQEVVIRCPNPSCKNAVLVAKGDRRSYSCACGASPFCTHCRQSPYHYHAECSDVQALRRRWLDWVSGGRDAHRGEAEKSEAFEGQARALREGLERHTELEADEDWKAKHCRCCPSCSRTVQKLSGCDAMVCGADAHGGNDQPGCGQSFSWSSAPRYKAKLESRKLPKITAEEARCRGRDALHAFVDCSLCGSGGKGIRGPRFRCIHCRSFDACSECETKLAELHSPDHVFEVMFESDFEWGSLRLPRGTRVRVVRRGQDLPAHLGGGPLPESAAKRGLEGLCGAIAKKPRKREREEPPAQFQWQSDRGRWHNYGKAANAEIVAAARDGHSRVRVLISGTRYEVDLDRMRQRNVATRGFRPVRPAPEALAVAAAASRRAAEVEASSCRVLLDAGGEVLLAAKHLEPILASRAEAEKLMEVAMAAGENGEVDEDSEPRARMEDAEGEEEEDCEAEEDDDE</sequence>
<protein>
    <submittedName>
        <fullName evidence="10">Uncharacterized protein</fullName>
    </submittedName>
</protein>
<keyword evidence="6" id="KW-0862">Zinc</keyword>
<dbReference type="SUPFAM" id="SSF117839">
    <property type="entry name" value="WWE domain"/>
    <property type="match status" value="1"/>
</dbReference>
<evidence type="ECO:0000256" key="5">
    <source>
        <dbReference type="ARBA" id="ARBA00022786"/>
    </source>
</evidence>
<feature type="domain" description="WWE" evidence="8">
    <location>
        <begin position="569"/>
        <end position="645"/>
    </location>
</feature>
<feature type="region of interest" description="Disordered" evidence="7">
    <location>
        <begin position="259"/>
        <end position="278"/>
    </location>
</feature>
<dbReference type="SUPFAM" id="SSF57850">
    <property type="entry name" value="RING/U-box"/>
    <property type="match status" value="2"/>
</dbReference>
<dbReference type="Pfam" id="PF02825">
    <property type="entry name" value="WWE"/>
    <property type="match status" value="1"/>
</dbReference>
<keyword evidence="2" id="KW-0479">Metal-binding</keyword>
<dbReference type="InterPro" id="IPR000433">
    <property type="entry name" value="Znf_ZZ"/>
</dbReference>
<evidence type="ECO:0000256" key="7">
    <source>
        <dbReference type="SAM" id="MobiDB-lite"/>
    </source>
</evidence>
<dbReference type="GO" id="GO:0016567">
    <property type="term" value="P:protein ubiquitination"/>
    <property type="evidence" value="ECO:0007669"/>
    <property type="project" value="InterPro"/>
</dbReference>
<keyword evidence="1" id="KW-0808">Transferase</keyword>
<evidence type="ECO:0000313" key="10">
    <source>
        <dbReference type="EMBL" id="CAE4633052.1"/>
    </source>
</evidence>
<dbReference type="PROSITE" id="PS50918">
    <property type="entry name" value="WWE"/>
    <property type="match status" value="1"/>
</dbReference>
<evidence type="ECO:0000256" key="4">
    <source>
        <dbReference type="ARBA" id="ARBA00022771"/>
    </source>
</evidence>
<evidence type="ECO:0000259" key="8">
    <source>
        <dbReference type="PROSITE" id="PS50918"/>
    </source>
</evidence>
<dbReference type="Gene3D" id="3.30.60.90">
    <property type="match status" value="1"/>
</dbReference>
<proteinExistence type="predicted"/>
<dbReference type="InterPro" id="IPR043145">
    <property type="entry name" value="Znf_ZZ_sf"/>
</dbReference>
<dbReference type="SMART" id="SM00678">
    <property type="entry name" value="WWE"/>
    <property type="match status" value="1"/>
</dbReference>
<dbReference type="InterPro" id="IPR031127">
    <property type="entry name" value="E3_UB_ligase_RBR"/>
</dbReference>
<dbReference type="SMART" id="SM00291">
    <property type="entry name" value="ZnF_ZZ"/>
    <property type="match status" value="1"/>
</dbReference>
<dbReference type="GO" id="GO:0008270">
    <property type="term" value="F:zinc ion binding"/>
    <property type="evidence" value="ECO:0007669"/>
    <property type="project" value="UniProtKB-KW"/>
</dbReference>
<evidence type="ECO:0000256" key="2">
    <source>
        <dbReference type="ARBA" id="ARBA00022723"/>
    </source>
</evidence>
<dbReference type="PROSITE" id="PS51873">
    <property type="entry name" value="TRIAD"/>
    <property type="match status" value="1"/>
</dbReference>
<evidence type="ECO:0000256" key="6">
    <source>
        <dbReference type="ARBA" id="ARBA00022833"/>
    </source>
</evidence>
<evidence type="ECO:0000259" key="9">
    <source>
        <dbReference type="PROSITE" id="PS51873"/>
    </source>
</evidence>
<dbReference type="GO" id="GO:0004842">
    <property type="term" value="F:ubiquitin-protein transferase activity"/>
    <property type="evidence" value="ECO:0007669"/>
    <property type="project" value="InterPro"/>
</dbReference>
<dbReference type="InterPro" id="IPR004170">
    <property type="entry name" value="WWE_dom"/>
</dbReference>
<evidence type="ECO:0000256" key="1">
    <source>
        <dbReference type="ARBA" id="ARBA00022679"/>
    </source>
</evidence>
<evidence type="ECO:0000256" key="3">
    <source>
        <dbReference type="ARBA" id="ARBA00022737"/>
    </source>
</evidence>
<name>A0A7S4S3C3_9DINO</name>
<feature type="domain" description="RING-type" evidence="9">
    <location>
        <begin position="176"/>
        <end position="461"/>
    </location>
</feature>
<keyword evidence="4" id="KW-0863">Zinc-finger</keyword>
<dbReference type="InterPro" id="IPR037197">
    <property type="entry name" value="WWE_dom_sf"/>
</dbReference>
<gene>
    <name evidence="10" type="ORF">AMON00008_LOCUS44321</name>
</gene>
<keyword evidence="3" id="KW-0677">Repeat</keyword>
<dbReference type="PANTHER" id="PTHR11685">
    <property type="entry name" value="RBR FAMILY RING FINGER AND IBR DOMAIN-CONTAINING"/>
    <property type="match status" value="1"/>
</dbReference>
<dbReference type="InterPro" id="IPR018123">
    <property type="entry name" value="WWE-dom_subgr"/>
</dbReference>
<dbReference type="InterPro" id="IPR044066">
    <property type="entry name" value="TRIAD_supradom"/>
</dbReference>
<accession>A0A7S4S3C3</accession>
<dbReference type="EMBL" id="HBNR01062844">
    <property type="protein sequence ID" value="CAE4633052.1"/>
    <property type="molecule type" value="Transcribed_RNA"/>
</dbReference>
<organism evidence="10">
    <name type="scientific">Alexandrium monilatum</name>
    <dbReference type="NCBI Taxonomy" id="311494"/>
    <lineage>
        <taxon>Eukaryota</taxon>
        <taxon>Sar</taxon>
        <taxon>Alveolata</taxon>
        <taxon>Dinophyceae</taxon>
        <taxon>Gonyaulacales</taxon>
        <taxon>Pyrocystaceae</taxon>
        <taxon>Alexandrium</taxon>
    </lineage>
</organism>
<reference evidence="10" key="1">
    <citation type="submission" date="2021-01" db="EMBL/GenBank/DDBJ databases">
        <authorList>
            <person name="Corre E."/>
            <person name="Pelletier E."/>
            <person name="Niang G."/>
            <person name="Scheremetjew M."/>
            <person name="Finn R."/>
            <person name="Kale V."/>
            <person name="Holt S."/>
            <person name="Cochrane G."/>
            <person name="Meng A."/>
            <person name="Brown T."/>
            <person name="Cohen L."/>
        </authorList>
    </citation>
    <scope>NUCLEOTIDE SEQUENCE</scope>
    <source>
        <strain evidence="10">CCMP3105</strain>
    </source>
</reference>
<dbReference type="Gene3D" id="1.20.120.1750">
    <property type="match status" value="1"/>
</dbReference>
<dbReference type="AlphaFoldDB" id="A0A7S4S3C3"/>